<evidence type="ECO:0000313" key="2">
    <source>
        <dbReference type="EMBL" id="JAE38983.1"/>
    </source>
</evidence>
<dbReference type="AlphaFoldDB" id="A0A0A9I1E6"/>
<reference evidence="2" key="2">
    <citation type="journal article" date="2015" name="Data Brief">
        <title>Shoot transcriptome of the giant reed, Arundo donax.</title>
        <authorList>
            <person name="Barrero R.A."/>
            <person name="Guerrero F.D."/>
            <person name="Moolhuijzen P."/>
            <person name="Goolsby J.A."/>
            <person name="Tidwell J."/>
            <person name="Bellgard S.E."/>
            <person name="Bellgard M.I."/>
        </authorList>
    </citation>
    <scope>NUCLEOTIDE SEQUENCE</scope>
    <source>
        <tissue evidence="2">Shoot tissue taken approximately 20 cm above the soil surface</tissue>
    </source>
</reference>
<protein>
    <submittedName>
        <fullName evidence="2">Uncharacterized protein</fullName>
    </submittedName>
</protein>
<reference evidence="2" key="1">
    <citation type="submission" date="2014-09" db="EMBL/GenBank/DDBJ databases">
        <authorList>
            <person name="Magalhaes I.L.F."/>
            <person name="Oliveira U."/>
            <person name="Santos F.R."/>
            <person name="Vidigal T.H.D.A."/>
            <person name="Brescovit A.D."/>
            <person name="Santos A.J."/>
        </authorList>
    </citation>
    <scope>NUCLEOTIDE SEQUENCE</scope>
    <source>
        <tissue evidence="2">Shoot tissue taken approximately 20 cm above the soil surface</tissue>
    </source>
</reference>
<proteinExistence type="predicted"/>
<sequence length="106" mass="12247">MVQRPEHQGKPGEVKMKKKQSSQSYIVQVGIKTVTLPCSLAKHSTGKQLSKISGHPSLRRFNYRRSFRSRLCNTSYRDKHQLCTKHCFRRACCTDMKSTESHIHIS</sequence>
<dbReference type="EMBL" id="GBRH01158913">
    <property type="protein sequence ID" value="JAE38983.1"/>
    <property type="molecule type" value="Transcribed_RNA"/>
</dbReference>
<feature type="region of interest" description="Disordered" evidence="1">
    <location>
        <begin position="1"/>
        <end position="21"/>
    </location>
</feature>
<feature type="compositionally biased region" description="Basic and acidic residues" evidence="1">
    <location>
        <begin position="1"/>
        <end position="15"/>
    </location>
</feature>
<organism evidence="2">
    <name type="scientific">Arundo donax</name>
    <name type="common">Giant reed</name>
    <name type="synonym">Donax arundinaceus</name>
    <dbReference type="NCBI Taxonomy" id="35708"/>
    <lineage>
        <taxon>Eukaryota</taxon>
        <taxon>Viridiplantae</taxon>
        <taxon>Streptophyta</taxon>
        <taxon>Embryophyta</taxon>
        <taxon>Tracheophyta</taxon>
        <taxon>Spermatophyta</taxon>
        <taxon>Magnoliopsida</taxon>
        <taxon>Liliopsida</taxon>
        <taxon>Poales</taxon>
        <taxon>Poaceae</taxon>
        <taxon>PACMAD clade</taxon>
        <taxon>Arundinoideae</taxon>
        <taxon>Arundineae</taxon>
        <taxon>Arundo</taxon>
    </lineage>
</organism>
<evidence type="ECO:0000256" key="1">
    <source>
        <dbReference type="SAM" id="MobiDB-lite"/>
    </source>
</evidence>
<accession>A0A0A9I1E6</accession>
<name>A0A0A9I1E6_ARUDO</name>